<dbReference type="STRING" id="941907.SAMN06295910_1148"/>
<evidence type="ECO:0000256" key="3">
    <source>
        <dbReference type="ARBA" id="ARBA00023315"/>
    </source>
</evidence>
<keyword evidence="2 5" id="KW-0808">Transferase</keyword>
<keyword evidence="3 5" id="KW-0012">Acyltransferase</keyword>
<keyword evidence="6" id="KW-1185">Reference proteome</keyword>
<sequence length="239" mass="26194">MPLLRSLLFALFFYPGTVVAVLLSFPGAAIGRKALTAVVHGWARWHHWCAVVLLGIRVRVEGPRPRGAMLVAAKHQSMFETIEMLLLLDEPVLVMKKQLTDIPGWGWVARTYGAISVDREGGAKTLRSMLKEANRAIAAGRPIAIFPEGTRVMPGETPPLQPGFAGLYRALGLPVVPVALDSGRLWPRRSFLKRPGLITFRFADPVPPGLPRKEMEARVHAAINVLEVSAATNHHPRSS</sequence>
<evidence type="ECO:0000256" key="1">
    <source>
        <dbReference type="ARBA" id="ARBA00005189"/>
    </source>
</evidence>
<dbReference type="AlphaFoldDB" id="A0A1X7G4R7"/>
<evidence type="ECO:0000313" key="5">
    <source>
        <dbReference type="EMBL" id="SMF63994.1"/>
    </source>
</evidence>
<dbReference type="PANTHER" id="PTHR10434:SF40">
    <property type="entry name" value="1-ACYL-SN-GLYCEROL-3-PHOSPHATE ACYLTRANSFERASE"/>
    <property type="match status" value="1"/>
</dbReference>
<feature type="domain" description="Phospholipid/glycerol acyltransferase" evidence="4">
    <location>
        <begin position="69"/>
        <end position="183"/>
    </location>
</feature>
<dbReference type="RefSeq" id="WP_085217914.1">
    <property type="nucleotide sequence ID" value="NZ_LT840185.1"/>
</dbReference>
<evidence type="ECO:0000313" key="6">
    <source>
        <dbReference type="Proteomes" id="UP000192934"/>
    </source>
</evidence>
<gene>
    <name evidence="5" type="ORF">SAMN06295910_1148</name>
</gene>
<dbReference type="GO" id="GO:0003841">
    <property type="term" value="F:1-acylglycerol-3-phosphate O-acyltransferase activity"/>
    <property type="evidence" value="ECO:0007669"/>
    <property type="project" value="TreeGrafter"/>
</dbReference>
<dbReference type="Pfam" id="PF01553">
    <property type="entry name" value="Acyltransferase"/>
    <property type="match status" value="1"/>
</dbReference>
<dbReference type="Proteomes" id="UP000192934">
    <property type="component" value="Chromosome I"/>
</dbReference>
<dbReference type="OrthoDB" id="5290997at2"/>
<dbReference type="GO" id="GO:0006654">
    <property type="term" value="P:phosphatidic acid biosynthetic process"/>
    <property type="evidence" value="ECO:0007669"/>
    <property type="project" value="TreeGrafter"/>
</dbReference>
<evidence type="ECO:0000259" key="4">
    <source>
        <dbReference type="SMART" id="SM00563"/>
    </source>
</evidence>
<dbReference type="CDD" id="cd07989">
    <property type="entry name" value="LPLAT_AGPAT-like"/>
    <property type="match status" value="1"/>
</dbReference>
<reference evidence="6" key="1">
    <citation type="submission" date="2017-04" db="EMBL/GenBank/DDBJ databases">
        <authorList>
            <person name="Varghese N."/>
            <person name="Submissions S."/>
        </authorList>
    </citation>
    <scope>NUCLEOTIDE SEQUENCE [LARGE SCALE GENOMIC DNA]</scope>
    <source>
        <strain evidence="6">Dd16</strain>
    </source>
</reference>
<name>A0A1X7G4R7_9SPHN</name>
<protein>
    <submittedName>
        <fullName evidence="5">1-acyl-sn-glycerol-3-phosphate acyltransferase</fullName>
    </submittedName>
</protein>
<evidence type="ECO:0000256" key="2">
    <source>
        <dbReference type="ARBA" id="ARBA00022679"/>
    </source>
</evidence>
<dbReference type="PANTHER" id="PTHR10434">
    <property type="entry name" value="1-ACYL-SN-GLYCEROL-3-PHOSPHATE ACYLTRANSFERASE"/>
    <property type="match status" value="1"/>
</dbReference>
<comment type="pathway">
    <text evidence="1">Lipid metabolism.</text>
</comment>
<dbReference type="SMART" id="SM00563">
    <property type="entry name" value="PlsC"/>
    <property type="match status" value="1"/>
</dbReference>
<accession>A0A1X7G4R7</accession>
<dbReference type="InterPro" id="IPR002123">
    <property type="entry name" value="Plipid/glycerol_acylTrfase"/>
</dbReference>
<dbReference type="SUPFAM" id="SSF69593">
    <property type="entry name" value="Glycerol-3-phosphate (1)-acyltransferase"/>
    <property type="match status" value="1"/>
</dbReference>
<dbReference type="EMBL" id="LT840185">
    <property type="protein sequence ID" value="SMF63994.1"/>
    <property type="molecule type" value="Genomic_DNA"/>
</dbReference>
<organism evidence="5 6">
    <name type="scientific">Allosphingosinicella indica</name>
    <dbReference type="NCBI Taxonomy" id="941907"/>
    <lineage>
        <taxon>Bacteria</taxon>
        <taxon>Pseudomonadati</taxon>
        <taxon>Pseudomonadota</taxon>
        <taxon>Alphaproteobacteria</taxon>
        <taxon>Sphingomonadales</taxon>
        <taxon>Sphingomonadaceae</taxon>
        <taxon>Allosphingosinicella</taxon>
    </lineage>
</organism>
<proteinExistence type="predicted"/>